<feature type="domain" description="Glutamine amidotransferase type-2" evidence="4">
    <location>
        <begin position="2"/>
        <end position="176"/>
    </location>
</feature>
<dbReference type="EC" id="6.3.5.4" evidence="2"/>
<organism evidence="5 6">
    <name type="scientific">Berkelbacteria bacterium GW2011_GWA1_36_9</name>
    <dbReference type="NCBI Taxonomy" id="1618331"/>
    <lineage>
        <taxon>Bacteria</taxon>
        <taxon>Candidatus Berkelbacteria</taxon>
    </lineage>
</organism>
<dbReference type="InterPro" id="IPR051786">
    <property type="entry name" value="ASN_synthetase/amidase"/>
</dbReference>
<reference evidence="5 6" key="1">
    <citation type="journal article" date="2015" name="Nature">
        <title>rRNA introns, odd ribosomes, and small enigmatic genomes across a large radiation of phyla.</title>
        <authorList>
            <person name="Brown C.T."/>
            <person name="Hug L.A."/>
            <person name="Thomas B.C."/>
            <person name="Sharon I."/>
            <person name="Castelle C.J."/>
            <person name="Singh A."/>
            <person name="Wilkins M.J."/>
            <person name="Williams K.H."/>
            <person name="Banfield J.F."/>
        </authorList>
    </citation>
    <scope>NUCLEOTIDE SEQUENCE [LARGE SCALE GENOMIC DNA]</scope>
</reference>
<protein>
    <recommendedName>
        <fullName evidence="2">asparagine synthase (glutamine-hydrolyzing)</fullName>
        <ecNumber evidence="2">6.3.5.4</ecNumber>
    </recommendedName>
</protein>
<comment type="caution">
    <text evidence="5">The sequence shown here is derived from an EMBL/GenBank/DDBJ whole genome shotgun (WGS) entry which is preliminary data.</text>
</comment>
<dbReference type="SUPFAM" id="SSF52402">
    <property type="entry name" value="Adenine nucleotide alpha hydrolases-like"/>
    <property type="match status" value="1"/>
</dbReference>
<evidence type="ECO:0000259" key="4">
    <source>
        <dbReference type="PROSITE" id="PS51278"/>
    </source>
</evidence>
<proteinExistence type="predicted"/>
<dbReference type="InterPro" id="IPR029055">
    <property type="entry name" value="Ntn_hydrolases_N"/>
</dbReference>
<dbReference type="InterPro" id="IPR017932">
    <property type="entry name" value="GATase_2_dom"/>
</dbReference>
<evidence type="ECO:0000313" key="6">
    <source>
        <dbReference type="Proteomes" id="UP000034508"/>
    </source>
</evidence>
<dbReference type="PROSITE" id="PS51278">
    <property type="entry name" value="GATASE_TYPE_2"/>
    <property type="match status" value="1"/>
</dbReference>
<dbReference type="Proteomes" id="UP000034508">
    <property type="component" value="Unassembled WGS sequence"/>
</dbReference>
<comment type="catalytic activity">
    <reaction evidence="3">
        <text>L-aspartate + L-glutamine + ATP + H2O = L-asparagine + L-glutamate + AMP + diphosphate + H(+)</text>
        <dbReference type="Rhea" id="RHEA:12228"/>
        <dbReference type="ChEBI" id="CHEBI:15377"/>
        <dbReference type="ChEBI" id="CHEBI:15378"/>
        <dbReference type="ChEBI" id="CHEBI:29985"/>
        <dbReference type="ChEBI" id="CHEBI:29991"/>
        <dbReference type="ChEBI" id="CHEBI:30616"/>
        <dbReference type="ChEBI" id="CHEBI:33019"/>
        <dbReference type="ChEBI" id="CHEBI:58048"/>
        <dbReference type="ChEBI" id="CHEBI:58359"/>
        <dbReference type="ChEBI" id="CHEBI:456215"/>
        <dbReference type="EC" id="6.3.5.4"/>
    </reaction>
</comment>
<dbReference type="EMBL" id="LBSM01000008">
    <property type="protein sequence ID" value="KKQ18171.1"/>
    <property type="molecule type" value="Genomic_DNA"/>
</dbReference>
<comment type="pathway">
    <text evidence="1">Amino-acid biosynthesis; L-asparagine biosynthesis; L-asparagine from L-aspartate (L-Gln route): step 1/1.</text>
</comment>
<evidence type="ECO:0000256" key="1">
    <source>
        <dbReference type="ARBA" id="ARBA00005187"/>
    </source>
</evidence>
<gene>
    <name evidence="5" type="ORF">US31_C0008G0014</name>
</gene>
<dbReference type="Pfam" id="PF13537">
    <property type="entry name" value="GATase_7"/>
    <property type="match status" value="1"/>
</dbReference>
<dbReference type="AlphaFoldDB" id="A0A0G0IQ97"/>
<accession>A0A0G0IQ97</accession>
<evidence type="ECO:0000256" key="2">
    <source>
        <dbReference type="ARBA" id="ARBA00012737"/>
    </source>
</evidence>
<evidence type="ECO:0000313" key="5">
    <source>
        <dbReference type="EMBL" id="KKQ18171.1"/>
    </source>
</evidence>
<evidence type="ECO:0000256" key="3">
    <source>
        <dbReference type="ARBA" id="ARBA00048741"/>
    </source>
</evidence>
<dbReference type="PANTHER" id="PTHR43284">
    <property type="entry name" value="ASPARAGINE SYNTHETASE (GLUTAMINE-HYDROLYZING)"/>
    <property type="match status" value="1"/>
</dbReference>
<sequence length="457" mass="52743">MCGIFLAVSKNTKTISKIYSQRDKIIKTIRRRGPDYLSIKKDSNFVAIHSLLSITGLRLQPIITDKLLILFNGEIYNDYKNYNHAYNDTDLIVKTINSRDNVAFTFFDGEFAICAYLFKRNRLLLATDPFATKPLYFQSGADFLIAGTFDTTVAKAGQRGEIKKVPANTLIEIDTKNFQIKSQKIIRPFDFSNQNSTDFEKWNHVFKKAIIKRTYNSRHRVFLGLSSGHDSGLMVAEMIEQKIPFHAYVMTYLEDQKIIDERIKILKKNQIKFDVLDPSKKEWRKIKNFVSKNVEPYKLINPDDSFQNFSDPDLRKNSGFIASALIFKHAKENGEFIGLSGQGGDEIYSDYYNEFANPKMSELKGKWHGVKGPWRNFYGGWNKVFLGGNERISSLFGIESRYPFLDFNVVQEFINLLPKLKSNYYKAPITNRLNELNFPFHPKKFGFAGFNDKSLVP</sequence>
<dbReference type="SUPFAM" id="SSF56235">
    <property type="entry name" value="N-terminal nucleophile aminohydrolases (Ntn hydrolases)"/>
    <property type="match status" value="1"/>
</dbReference>
<dbReference type="Gene3D" id="3.60.20.10">
    <property type="entry name" value="Glutamine Phosphoribosylpyrophosphate, subunit 1, domain 1"/>
    <property type="match status" value="1"/>
</dbReference>
<dbReference type="Gene3D" id="3.40.50.620">
    <property type="entry name" value="HUPs"/>
    <property type="match status" value="1"/>
</dbReference>
<dbReference type="InterPro" id="IPR014729">
    <property type="entry name" value="Rossmann-like_a/b/a_fold"/>
</dbReference>
<dbReference type="GO" id="GO:0004066">
    <property type="term" value="F:asparagine synthase (glutamine-hydrolyzing) activity"/>
    <property type="evidence" value="ECO:0007669"/>
    <property type="project" value="UniProtKB-EC"/>
</dbReference>
<dbReference type="PANTHER" id="PTHR43284:SF1">
    <property type="entry name" value="ASPARAGINE SYNTHETASE"/>
    <property type="match status" value="1"/>
</dbReference>
<name>A0A0G0IQ97_9BACT</name>